<evidence type="ECO:0000313" key="3">
    <source>
        <dbReference type="Proteomes" id="UP000605427"/>
    </source>
</evidence>
<feature type="chain" id="PRO_5046416952" description="FTP domain-containing protein" evidence="1">
    <location>
        <begin position="24"/>
        <end position="201"/>
    </location>
</feature>
<evidence type="ECO:0008006" key="4">
    <source>
        <dbReference type="Google" id="ProtNLM"/>
    </source>
</evidence>
<dbReference type="EMBL" id="BMDD01000002">
    <property type="protein sequence ID" value="GGH76637.1"/>
    <property type="molecule type" value="Genomic_DNA"/>
</dbReference>
<keyword evidence="3" id="KW-1185">Reference proteome</keyword>
<gene>
    <name evidence="2" type="ORF">GCM10007362_19180</name>
</gene>
<accession>A0ABQ1ZSA9</accession>
<proteinExistence type="predicted"/>
<sequence length="201" mass="22550">MRNKFILSLLGAVWLGTSLASLAPLPSASASQSSDLKAQAVQARKALAKKYPHEHIYSIRTADLNNDKKYESFMLTETGNFFLYNSKGYLIPIATEILSNEGFENPTLQVFAVSPTEKQIATFHSFGPSNTWTKVYRLQGGTLVKTLDVMGDQGVEIDSKGRIHQHWKKYREWEVGGWYPVEAVYTWNAAKHKYTGTGMIP</sequence>
<organism evidence="2 3">
    <name type="scientific">Saccharibacillus endophyticus</name>
    <dbReference type="NCBI Taxonomy" id="2060666"/>
    <lineage>
        <taxon>Bacteria</taxon>
        <taxon>Bacillati</taxon>
        <taxon>Bacillota</taxon>
        <taxon>Bacilli</taxon>
        <taxon>Bacillales</taxon>
        <taxon>Paenibacillaceae</taxon>
        <taxon>Saccharibacillus</taxon>
    </lineage>
</organism>
<evidence type="ECO:0000256" key="1">
    <source>
        <dbReference type="SAM" id="SignalP"/>
    </source>
</evidence>
<reference evidence="3" key="1">
    <citation type="journal article" date="2019" name="Int. J. Syst. Evol. Microbiol.">
        <title>The Global Catalogue of Microorganisms (GCM) 10K type strain sequencing project: providing services to taxonomists for standard genome sequencing and annotation.</title>
        <authorList>
            <consortium name="The Broad Institute Genomics Platform"/>
            <consortium name="The Broad Institute Genome Sequencing Center for Infectious Disease"/>
            <person name="Wu L."/>
            <person name="Ma J."/>
        </authorList>
    </citation>
    <scope>NUCLEOTIDE SEQUENCE [LARGE SCALE GENOMIC DNA]</scope>
    <source>
        <strain evidence="3">CCM 8702</strain>
    </source>
</reference>
<evidence type="ECO:0000313" key="2">
    <source>
        <dbReference type="EMBL" id="GGH76637.1"/>
    </source>
</evidence>
<comment type="caution">
    <text evidence="2">The sequence shown here is derived from an EMBL/GenBank/DDBJ whole genome shotgun (WGS) entry which is preliminary data.</text>
</comment>
<feature type="signal peptide" evidence="1">
    <location>
        <begin position="1"/>
        <end position="23"/>
    </location>
</feature>
<keyword evidence="1" id="KW-0732">Signal</keyword>
<name>A0ABQ1ZSA9_9BACL</name>
<protein>
    <recommendedName>
        <fullName evidence="4">FTP domain-containing protein</fullName>
    </recommendedName>
</protein>
<dbReference type="Proteomes" id="UP000605427">
    <property type="component" value="Unassembled WGS sequence"/>
</dbReference>
<dbReference type="RefSeq" id="WP_172242760.1">
    <property type="nucleotide sequence ID" value="NZ_BMDD01000002.1"/>
</dbReference>